<proteinExistence type="predicted"/>
<keyword evidence="3" id="KW-1185">Reference proteome</keyword>
<sequence length="70" mass="7324">MIKKLAFFLFACSLSGSYAYATSIELQQCYSGCWQKVASCTGGGGLAGSSPICQMILDTCTANCDRTHGG</sequence>
<evidence type="ECO:0000256" key="1">
    <source>
        <dbReference type="SAM" id="SignalP"/>
    </source>
</evidence>
<reference evidence="2 3" key="1">
    <citation type="submission" date="2019-10" db="EMBL/GenBank/DDBJ databases">
        <title>Three novel species isolated from a subtropical stream in China.</title>
        <authorList>
            <person name="Lu H."/>
        </authorList>
    </citation>
    <scope>NUCLEOTIDE SEQUENCE [LARGE SCALE GENOMIC DNA]</scope>
    <source>
        <strain evidence="2 3">FT13W</strain>
    </source>
</reference>
<feature type="chain" id="PRO_5026207327" evidence="1">
    <location>
        <begin position="22"/>
        <end position="70"/>
    </location>
</feature>
<dbReference type="Proteomes" id="UP000468717">
    <property type="component" value="Unassembled WGS sequence"/>
</dbReference>
<organism evidence="2 3">
    <name type="scientific">Janthinobacterium violaceinigrum</name>
    <dbReference type="NCBI Taxonomy" id="2654252"/>
    <lineage>
        <taxon>Bacteria</taxon>
        <taxon>Pseudomonadati</taxon>
        <taxon>Pseudomonadota</taxon>
        <taxon>Betaproteobacteria</taxon>
        <taxon>Burkholderiales</taxon>
        <taxon>Oxalobacteraceae</taxon>
        <taxon>Janthinobacterium</taxon>
    </lineage>
</organism>
<evidence type="ECO:0000313" key="2">
    <source>
        <dbReference type="EMBL" id="KAB8065635.1"/>
    </source>
</evidence>
<dbReference type="RefSeq" id="WP_152255396.1">
    <property type="nucleotide sequence ID" value="NZ_WFLI01000006.1"/>
</dbReference>
<name>A0A6I1I400_9BURK</name>
<feature type="signal peptide" evidence="1">
    <location>
        <begin position="1"/>
        <end position="21"/>
    </location>
</feature>
<dbReference type="AlphaFoldDB" id="A0A6I1I400"/>
<protein>
    <submittedName>
        <fullName evidence="2">Uncharacterized protein</fullName>
    </submittedName>
</protein>
<keyword evidence="1" id="KW-0732">Signal</keyword>
<accession>A0A6I1I400</accession>
<comment type="caution">
    <text evidence="2">The sequence shown here is derived from an EMBL/GenBank/DDBJ whole genome shotgun (WGS) entry which is preliminary data.</text>
</comment>
<dbReference type="EMBL" id="WFLI01000006">
    <property type="protein sequence ID" value="KAB8065635.1"/>
    <property type="molecule type" value="Genomic_DNA"/>
</dbReference>
<gene>
    <name evidence="2" type="ORF">GCN75_07620</name>
</gene>
<evidence type="ECO:0000313" key="3">
    <source>
        <dbReference type="Proteomes" id="UP000468717"/>
    </source>
</evidence>